<dbReference type="SUPFAM" id="SSF55961">
    <property type="entry name" value="Bet v1-like"/>
    <property type="match status" value="1"/>
</dbReference>
<protein>
    <submittedName>
        <fullName evidence="1">SRPBCC family protein</fullName>
    </submittedName>
</protein>
<comment type="caution">
    <text evidence="1">The sequence shown here is derived from an EMBL/GenBank/DDBJ whole genome shotgun (WGS) entry which is preliminary data.</text>
</comment>
<reference evidence="1 2" key="1">
    <citation type="submission" date="2024-05" db="EMBL/GenBank/DDBJ databases">
        <title>Three bacterial strains, DH-69, EH-24, and ECK-19 isolated from coastal sediments.</title>
        <authorList>
            <person name="Ye Y.-Q."/>
            <person name="Du Z.-J."/>
        </authorList>
    </citation>
    <scope>NUCLEOTIDE SEQUENCE [LARGE SCALE GENOMIC DNA]</scope>
    <source>
        <strain evidence="1 2">ECK-19</strain>
    </source>
</reference>
<proteinExistence type="predicted"/>
<dbReference type="Gene3D" id="3.30.530.20">
    <property type="match status" value="1"/>
</dbReference>
<dbReference type="InterPro" id="IPR019587">
    <property type="entry name" value="Polyketide_cyclase/dehydratase"/>
</dbReference>
<name>A0ABV3Z727_9PROT</name>
<sequence>MTVQLTVCENVNASTRIVFDAAVSIDARTLIQKTGFLPGVHNVEGHDAPWSTVGEIRQYTLTDKSSVREELTNISPSKNFTYRLTKFTGAFAPLISGARADWHFTQLGQEKTKIEWTYAFTPTSAIAEPIVWFIVKLFWPRYLKNALERVKERAESPS</sequence>
<accession>A0ABV3Z727</accession>
<evidence type="ECO:0000313" key="2">
    <source>
        <dbReference type="Proteomes" id="UP001560685"/>
    </source>
</evidence>
<keyword evidence="2" id="KW-1185">Reference proteome</keyword>
<gene>
    <name evidence="1" type="ORF">ABFZ84_13715</name>
</gene>
<dbReference type="InterPro" id="IPR023393">
    <property type="entry name" value="START-like_dom_sf"/>
</dbReference>
<evidence type="ECO:0000313" key="1">
    <source>
        <dbReference type="EMBL" id="MEX6634605.1"/>
    </source>
</evidence>
<dbReference type="Proteomes" id="UP001560685">
    <property type="component" value="Unassembled WGS sequence"/>
</dbReference>
<organism evidence="1 2">
    <name type="scientific">Hyphococcus lacteus</name>
    <dbReference type="NCBI Taxonomy" id="3143536"/>
    <lineage>
        <taxon>Bacteria</taxon>
        <taxon>Pseudomonadati</taxon>
        <taxon>Pseudomonadota</taxon>
        <taxon>Alphaproteobacteria</taxon>
        <taxon>Parvularculales</taxon>
        <taxon>Parvularculaceae</taxon>
        <taxon>Hyphococcus</taxon>
    </lineage>
</organism>
<dbReference type="EMBL" id="JBEHZE010000002">
    <property type="protein sequence ID" value="MEX6634605.1"/>
    <property type="molecule type" value="Genomic_DNA"/>
</dbReference>
<dbReference type="RefSeq" id="WP_369314650.1">
    <property type="nucleotide sequence ID" value="NZ_JBEHZE010000002.1"/>
</dbReference>
<dbReference type="Pfam" id="PF10604">
    <property type="entry name" value="Polyketide_cyc2"/>
    <property type="match status" value="1"/>
</dbReference>